<reference evidence="2 3" key="1">
    <citation type="journal article" date="2021" name="Elife">
        <title>Chloroplast acquisition without the gene transfer in kleptoplastic sea slugs, Plakobranchus ocellatus.</title>
        <authorList>
            <person name="Maeda T."/>
            <person name="Takahashi S."/>
            <person name="Yoshida T."/>
            <person name="Shimamura S."/>
            <person name="Takaki Y."/>
            <person name="Nagai Y."/>
            <person name="Toyoda A."/>
            <person name="Suzuki Y."/>
            <person name="Arimoto A."/>
            <person name="Ishii H."/>
            <person name="Satoh N."/>
            <person name="Nishiyama T."/>
            <person name="Hasebe M."/>
            <person name="Maruyama T."/>
            <person name="Minagawa J."/>
            <person name="Obokata J."/>
            <person name="Shigenobu S."/>
        </authorList>
    </citation>
    <scope>NUCLEOTIDE SEQUENCE [LARGE SCALE GENOMIC DNA]</scope>
</reference>
<protein>
    <submittedName>
        <fullName evidence="2">Uncharacterized protein</fullName>
    </submittedName>
</protein>
<dbReference type="EMBL" id="BMAT01010593">
    <property type="protein sequence ID" value="GFS27984.1"/>
    <property type="molecule type" value="Genomic_DNA"/>
</dbReference>
<evidence type="ECO:0000313" key="3">
    <source>
        <dbReference type="Proteomes" id="UP000762676"/>
    </source>
</evidence>
<dbReference type="AlphaFoldDB" id="A0AAV4K139"/>
<comment type="caution">
    <text evidence="2">The sequence shown here is derived from an EMBL/GenBank/DDBJ whole genome shotgun (WGS) entry which is preliminary data.</text>
</comment>
<evidence type="ECO:0000256" key="1">
    <source>
        <dbReference type="SAM" id="MobiDB-lite"/>
    </source>
</evidence>
<evidence type="ECO:0000313" key="2">
    <source>
        <dbReference type="EMBL" id="GFS27984.1"/>
    </source>
</evidence>
<gene>
    <name evidence="2" type="ORF">ElyMa_005323900</name>
</gene>
<dbReference type="Proteomes" id="UP000762676">
    <property type="component" value="Unassembled WGS sequence"/>
</dbReference>
<name>A0AAV4K139_9GAST</name>
<sequence length="141" mass="15970">MRTRSRLEPQLSWLLTIDKRRLGNGFIIGSGRSAGERNEISRRLCLFWGLFEVERSSGKSFTTRLGVTDTELGKEGGARGAAAGREGEGGGGEEEEDHDDDEEEEEEEEEEEKEEEETTTRANVKHPELTVVDLKLKKRRY</sequence>
<keyword evidence="3" id="KW-1185">Reference proteome</keyword>
<accession>A0AAV4K139</accession>
<proteinExistence type="predicted"/>
<organism evidence="2 3">
    <name type="scientific">Elysia marginata</name>
    <dbReference type="NCBI Taxonomy" id="1093978"/>
    <lineage>
        <taxon>Eukaryota</taxon>
        <taxon>Metazoa</taxon>
        <taxon>Spiralia</taxon>
        <taxon>Lophotrochozoa</taxon>
        <taxon>Mollusca</taxon>
        <taxon>Gastropoda</taxon>
        <taxon>Heterobranchia</taxon>
        <taxon>Euthyneura</taxon>
        <taxon>Panpulmonata</taxon>
        <taxon>Sacoglossa</taxon>
        <taxon>Placobranchoidea</taxon>
        <taxon>Plakobranchidae</taxon>
        <taxon>Elysia</taxon>
    </lineage>
</organism>
<feature type="region of interest" description="Disordered" evidence="1">
    <location>
        <begin position="59"/>
        <end position="129"/>
    </location>
</feature>
<feature type="compositionally biased region" description="Acidic residues" evidence="1">
    <location>
        <begin position="91"/>
        <end position="117"/>
    </location>
</feature>